<dbReference type="RefSeq" id="WP_172832293.1">
    <property type="nucleotide sequence ID" value="NZ_LT629710.1"/>
</dbReference>
<keyword evidence="1" id="KW-0472">Membrane</keyword>
<reference evidence="2 3" key="1">
    <citation type="submission" date="2016-10" db="EMBL/GenBank/DDBJ databases">
        <authorList>
            <person name="de Groot N.N."/>
        </authorList>
    </citation>
    <scope>NUCLEOTIDE SEQUENCE [LARGE SCALE GENOMIC DNA]</scope>
    <source>
        <strain evidence="3">P4-7,KCTC 19426,CECT 7604</strain>
    </source>
</reference>
<name>A0A1H0R4W0_9ACTN</name>
<organism evidence="2 3">
    <name type="scientific">Nakamurella panacisegetis</name>
    <dbReference type="NCBI Taxonomy" id="1090615"/>
    <lineage>
        <taxon>Bacteria</taxon>
        <taxon>Bacillati</taxon>
        <taxon>Actinomycetota</taxon>
        <taxon>Actinomycetes</taxon>
        <taxon>Nakamurellales</taxon>
        <taxon>Nakamurellaceae</taxon>
        <taxon>Nakamurella</taxon>
    </lineage>
</organism>
<evidence type="ECO:0000313" key="2">
    <source>
        <dbReference type="EMBL" id="SDP24507.1"/>
    </source>
</evidence>
<evidence type="ECO:0000256" key="1">
    <source>
        <dbReference type="SAM" id="Phobius"/>
    </source>
</evidence>
<sequence length="50" mass="5324">MNWFAYVLIIIGGFLLGGVLSLWRNGSRVASVILAVMAAMCVAGGILWLV</sequence>
<accession>A0A1H0R4W0</accession>
<protein>
    <submittedName>
        <fullName evidence="2">Uncharacterized protein</fullName>
    </submittedName>
</protein>
<dbReference type="AlphaFoldDB" id="A0A1H0R4W0"/>
<keyword evidence="3" id="KW-1185">Reference proteome</keyword>
<feature type="transmembrane region" description="Helical" evidence="1">
    <location>
        <begin position="30"/>
        <end position="49"/>
    </location>
</feature>
<feature type="transmembrane region" description="Helical" evidence="1">
    <location>
        <begin position="6"/>
        <end position="23"/>
    </location>
</feature>
<evidence type="ECO:0000313" key="3">
    <source>
        <dbReference type="Proteomes" id="UP000198741"/>
    </source>
</evidence>
<dbReference type="Proteomes" id="UP000198741">
    <property type="component" value="Chromosome I"/>
</dbReference>
<keyword evidence="1" id="KW-0812">Transmembrane</keyword>
<proteinExistence type="predicted"/>
<keyword evidence="1" id="KW-1133">Transmembrane helix</keyword>
<gene>
    <name evidence="2" type="ORF">SAMN04515671_3396</name>
</gene>
<dbReference type="EMBL" id="LT629710">
    <property type="protein sequence ID" value="SDP24507.1"/>
    <property type="molecule type" value="Genomic_DNA"/>
</dbReference>